<dbReference type="HOGENOM" id="CLU_314103_0_0_1"/>
<organism evidence="3">
    <name type="scientific">Guillardia theta (strain CCMP2712)</name>
    <name type="common">Cryptophyte</name>
    <dbReference type="NCBI Taxonomy" id="905079"/>
    <lineage>
        <taxon>Eukaryota</taxon>
        <taxon>Cryptophyceae</taxon>
        <taxon>Pyrenomonadales</taxon>
        <taxon>Geminigeraceae</taxon>
        <taxon>Guillardia</taxon>
    </lineage>
</organism>
<reference evidence="4" key="3">
    <citation type="submission" date="2015-06" db="UniProtKB">
        <authorList>
            <consortium name="EnsemblProtists"/>
        </authorList>
    </citation>
    <scope>IDENTIFICATION</scope>
</reference>
<dbReference type="EnsemblProtists" id="EKX54598">
    <property type="protein sequence ID" value="EKX54598"/>
    <property type="gene ID" value="GUITHDRAFT_132293"/>
</dbReference>
<proteinExistence type="predicted"/>
<dbReference type="RefSeq" id="XP_005841578.1">
    <property type="nucleotide sequence ID" value="XM_005841521.1"/>
</dbReference>
<evidence type="ECO:0000313" key="4">
    <source>
        <dbReference type="EnsemblProtists" id="EKX54598"/>
    </source>
</evidence>
<feature type="region of interest" description="Disordered" evidence="2">
    <location>
        <begin position="641"/>
        <end position="666"/>
    </location>
</feature>
<accession>L1K2J3</accession>
<feature type="compositionally biased region" description="Basic and acidic residues" evidence="2">
    <location>
        <begin position="608"/>
        <end position="625"/>
    </location>
</feature>
<feature type="region of interest" description="Disordered" evidence="2">
    <location>
        <begin position="603"/>
        <end position="629"/>
    </location>
</feature>
<reference evidence="5" key="2">
    <citation type="submission" date="2012-11" db="EMBL/GenBank/DDBJ databases">
        <authorList>
            <person name="Kuo A."/>
            <person name="Curtis B.A."/>
            <person name="Tanifuji G."/>
            <person name="Burki F."/>
            <person name="Gruber A."/>
            <person name="Irimia M."/>
            <person name="Maruyama S."/>
            <person name="Arias M.C."/>
            <person name="Ball S.G."/>
            <person name="Gile G.H."/>
            <person name="Hirakawa Y."/>
            <person name="Hopkins J.F."/>
            <person name="Rensing S.A."/>
            <person name="Schmutz J."/>
            <person name="Symeonidi A."/>
            <person name="Elias M."/>
            <person name="Eveleigh R.J."/>
            <person name="Herman E.K."/>
            <person name="Klute M.J."/>
            <person name="Nakayama T."/>
            <person name="Obornik M."/>
            <person name="Reyes-Prieto A."/>
            <person name="Armbrust E.V."/>
            <person name="Aves S.J."/>
            <person name="Beiko R.G."/>
            <person name="Coutinho P."/>
            <person name="Dacks J.B."/>
            <person name="Durnford D.G."/>
            <person name="Fast N.M."/>
            <person name="Green B.R."/>
            <person name="Grisdale C."/>
            <person name="Hempe F."/>
            <person name="Henrissat B."/>
            <person name="Hoppner M.P."/>
            <person name="Ishida K.-I."/>
            <person name="Kim E."/>
            <person name="Koreny L."/>
            <person name="Kroth P.G."/>
            <person name="Liu Y."/>
            <person name="Malik S.-B."/>
            <person name="Maier U.G."/>
            <person name="McRose D."/>
            <person name="Mock T."/>
            <person name="Neilson J.A."/>
            <person name="Onodera N.T."/>
            <person name="Poole A.M."/>
            <person name="Pritham E.J."/>
            <person name="Richards T.A."/>
            <person name="Rocap G."/>
            <person name="Roy S.W."/>
            <person name="Sarai C."/>
            <person name="Schaack S."/>
            <person name="Shirato S."/>
            <person name="Slamovits C.H."/>
            <person name="Spencer D.F."/>
            <person name="Suzuki S."/>
            <person name="Worden A.Z."/>
            <person name="Zauner S."/>
            <person name="Barry K."/>
            <person name="Bell C."/>
            <person name="Bharti A.K."/>
            <person name="Crow J.A."/>
            <person name="Grimwood J."/>
            <person name="Kramer R."/>
            <person name="Lindquist E."/>
            <person name="Lucas S."/>
            <person name="Salamov A."/>
            <person name="McFadden G.I."/>
            <person name="Lane C.E."/>
            <person name="Keeling P.J."/>
            <person name="Gray M.W."/>
            <person name="Grigoriev I.V."/>
            <person name="Archibald J.M."/>
        </authorList>
    </citation>
    <scope>NUCLEOTIDE SEQUENCE</scope>
    <source>
        <strain evidence="5">CCMP2712</strain>
    </source>
</reference>
<keyword evidence="1" id="KW-0175">Coiled coil</keyword>
<dbReference type="PaxDb" id="55529-EKX54598"/>
<dbReference type="InterPro" id="IPR036034">
    <property type="entry name" value="PDZ_sf"/>
</dbReference>
<feature type="region of interest" description="Disordered" evidence="2">
    <location>
        <begin position="414"/>
        <end position="449"/>
    </location>
</feature>
<dbReference type="SUPFAM" id="SSF50156">
    <property type="entry name" value="PDZ domain-like"/>
    <property type="match status" value="1"/>
</dbReference>
<keyword evidence="5" id="KW-1185">Reference proteome</keyword>
<name>L1K2J3_GUITC</name>
<evidence type="ECO:0000313" key="5">
    <source>
        <dbReference type="Proteomes" id="UP000011087"/>
    </source>
</evidence>
<feature type="compositionally biased region" description="Polar residues" evidence="2">
    <location>
        <begin position="414"/>
        <end position="433"/>
    </location>
</feature>
<evidence type="ECO:0008006" key="6">
    <source>
        <dbReference type="Google" id="ProtNLM"/>
    </source>
</evidence>
<dbReference type="KEGG" id="gtt:GUITHDRAFT_132293"/>
<dbReference type="AlphaFoldDB" id="L1K2J3"/>
<dbReference type="EMBL" id="JH992967">
    <property type="protein sequence ID" value="EKX54598.1"/>
    <property type="molecule type" value="Genomic_DNA"/>
</dbReference>
<dbReference type="SUPFAM" id="SSF50692">
    <property type="entry name" value="ADC-like"/>
    <property type="match status" value="1"/>
</dbReference>
<protein>
    <recommendedName>
        <fullName evidence="6">PDZ domain-containing protein</fullName>
    </recommendedName>
</protein>
<evidence type="ECO:0000256" key="1">
    <source>
        <dbReference type="SAM" id="Coils"/>
    </source>
</evidence>
<gene>
    <name evidence="3" type="ORF">GUITHDRAFT_132293</name>
</gene>
<dbReference type="Proteomes" id="UP000011087">
    <property type="component" value="Unassembled WGS sequence"/>
</dbReference>
<reference evidence="3 5" key="1">
    <citation type="journal article" date="2012" name="Nature">
        <title>Algal genomes reveal evolutionary mosaicism and the fate of nucleomorphs.</title>
        <authorList>
            <consortium name="DOE Joint Genome Institute"/>
            <person name="Curtis B.A."/>
            <person name="Tanifuji G."/>
            <person name="Burki F."/>
            <person name="Gruber A."/>
            <person name="Irimia M."/>
            <person name="Maruyama S."/>
            <person name="Arias M.C."/>
            <person name="Ball S.G."/>
            <person name="Gile G.H."/>
            <person name="Hirakawa Y."/>
            <person name="Hopkins J.F."/>
            <person name="Kuo A."/>
            <person name="Rensing S.A."/>
            <person name="Schmutz J."/>
            <person name="Symeonidi A."/>
            <person name="Elias M."/>
            <person name="Eveleigh R.J."/>
            <person name="Herman E.K."/>
            <person name="Klute M.J."/>
            <person name="Nakayama T."/>
            <person name="Obornik M."/>
            <person name="Reyes-Prieto A."/>
            <person name="Armbrust E.V."/>
            <person name="Aves S.J."/>
            <person name="Beiko R.G."/>
            <person name="Coutinho P."/>
            <person name="Dacks J.B."/>
            <person name="Durnford D.G."/>
            <person name="Fast N.M."/>
            <person name="Green B.R."/>
            <person name="Grisdale C.J."/>
            <person name="Hempel F."/>
            <person name="Henrissat B."/>
            <person name="Hoppner M.P."/>
            <person name="Ishida K."/>
            <person name="Kim E."/>
            <person name="Koreny L."/>
            <person name="Kroth P.G."/>
            <person name="Liu Y."/>
            <person name="Malik S.B."/>
            <person name="Maier U.G."/>
            <person name="McRose D."/>
            <person name="Mock T."/>
            <person name="Neilson J.A."/>
            <person name="Onodera N.T."/>
            <person name="Poole A.M."/>
            <person name="Pritham E.J."/>
            <person name="Richards T.A."/>
            <person name="Rocap G."/>
            <person name="Roy S.W."/>
            <person name="Sarai C."/>
            <person name="Schaack S."/>
            <person name="Shirato S."/>
            <person name="Slamovits C.H."/>
            <person name="Spencer D.F."/>
            <person name="Suzuki S."/>
            <person name="Worden A.Z."/>
            <person name="Zauner S."/>
            <person name="Barry K."/>
            <person name="Bell C."/>
            <person name="Bharti A.K."/>
            <person name="Crow J.A."/>
            <person name="Grimwood J."/>
            <person name="Kramer R."/>
            <person name="Lindquist E."/>
            <person name="Lucas S."/>
            <person name="Salamov A."/>
            <person name="McFadden G.I."/>
            <person name="Lane C.E."/>
            <person name="Keeling P.J."/>
            <person name="Gray M.W."/>
            <person name="Grigoriev I.V."/>
            <person name="Archibald J.M."/>
        </authorList>
    </citation>
    <scope>NUCLEOTIDE SEQUENCE</scope>
    <source>
        <strain evidence="3 5">CCMP2712</strain>
    </source>
</reference>
<dbReference type="Gene3D" id="2.40.40.20">
    <property type="match status" value="1"/>
</dbReference>
<dbReference type="GeneID" id="17311240"/>
<feature type="compositionally biased region" description="Basic and acidic residues" evidence="2">
    <location>
        <begin position="641"/>
        <end position="657"/>
    </location>
</feature>
<evidence type="ECO:0000256" key="2">
    <source>
        <dbReference type="SAM" id="MobiDB-lite"/>
    </source>
</evidence>
<dbReference type="InterPro" id="IPR009010">
    <property type="entry name" value="Asp_de-COase-like_dom_sf"/>
</dbReference>
<evidence type="ECO:0000313" key="3">
    <source>
        <dbReference type="EMBL" id="EKX54598.1"/>
    </source>
</evidence>
<sequence>MTSHPYKLFVQACNQDEEGLNMIFLSEYDFNDVFSLQDSGELSSPRYPVSINNKYVYYAKMSRDVEKGYVAMDFAQRKTMNLSFQDLIQVSPFMDSQGSAKVLDPILSLDAIMDYGSIRNEDTSFNLKTLNRTLRDLLCHQVLLPKQEIISHVQGHRLHLKVSKCETLLCESKISLCMSKHSRLGSQSALSLLPSTIIRSILDMAWREKDTFPVVTKNTTLCIYPSIRHEAIHEQFSPIVNRSNSGIILDDPHKLYTSQSSKSSIEREKSYIMSRSPDTFSKYFSSGERGTLAGLKSSRSEISETNLVGHDAYGVIDIEIVRRGKDLLLSVVNVDAGLTHQQLKVGDVVESVNGKSVINWIPRDVYPLLWGACGTFVTFGILRAGRRNFVTVERTPVKSSSALEDVAFANRKSTSNLDRSGDSYSHNFSSPNEISAEDQHKSKQMNNIPAGTPEAVFKEEREKEFRKQDSFDSSNKTDQNGGIYTEAILRAKMTQVEELNAKLSMEKAKNDDLLKRLKDAERQISDKDEEIRRLKQMVETLLSLGEQEAGLLNIQLKSENSELKDILQILKGIELTQYGSGTFCFCELNNLTYTQEMANSLAQNGKPRKTDGDLHVSSQNRHESESGLLFSLHQRASSKKWEDEKSAYRHESNHEHQFSNVSQHAKVGSLEVRREKSQLSDSIFAATQSLRCSSPELEELAESLSTTSSFKPPRNQHTWDEVISTIAKSRSYDSSAAWASYIHEEAKKRSSSRFSDFSMRSAGRTESSRVPSTQYSVRTFETSSLPEAVISDVEKLLKRGKAIGQIVKNHKLQAYNLNELQVENYISYLASLPGRKPRWLAYYRTRKSCSHANRQDLARMEDMQNSDCSPSIHDSAFESTSSLSDFMSDGSYDHNLTSEHADACKEMMCTEEQDTTNILINLDSKDPQYVQN</sequence>
<feature type="coiled-coil region" evidence="1">
    <location>
        <begin position="489"/>
        <end position="537"/>
    </location>
</feature>
<dbReference type="Gene3D" id="2.30.42.10">
    <property type="match status" value="1"/>
</dbReference>